<evidence type="ECO:0000313" key="3">
    <source>
        <dbReference type="Proteomes" id="UP000288892"/>
    </source>
</evidence>
<keyword evidence="3" id="KW-1185">Reference proteome</keyword>
<dbReference type="Gene3D" id="3.30.460.10">
    <property type="entry name" value="Beta Polymerase, domain 2"/>
    <property type="match status" value="1"/>
</dbReference>
<reference evidence="2 3" key="1">
    <citation type="submission" date="2017-01" db="EMBL/GenBank/DDBJ databases">
        <title>The cable genome- insights into the physiology and evolution of filamentous bacteria capable of sulfide oxidation via long distance electron transfer.</title>
        <authorList>
            <person name="Schreiber L."/>
            <person name="Bjerg J.T."/>
            <person name="Boggild A."/>
            <person name="Van De Vossenberg J."/>
            <person name="Meysman F."/>
            <person name="Nielsen L.P."/>
            <person name="Schramm A."/>
            <person name="Kjeldsen K.U."/>
        </authorList>
    </citation>
    <scope>NUCLEOTIDE SEQUENCE [LARGE SCALE GENOMIC DNA]</scope>
    <source>
        <strain evidence="2">A5</strain>
    </source>
</reference>
<keyword evidence="2" id="KW-0808">Transferase</keyword>
<protein>
    <submittedName>
        <fullName evidence="2">Nucleotidyltransferase domain-containing protein</fullName>
    </submittedName>
</protein>
<dbReference type="InterPro" id="IPR041633">
    <property type="entry name" value="Polbeta"/>
</dbReference>
<dbReference type="InterPro" id="IPR043519">
    <property type="entry name" value="NT_sf"/>
</dbReference>
<dbReference type="AlphaFoldDB" id="A0A444JGW1"/>
<gene>
    <name evidence="2" type="ORF">VU01_101910</name>
</gene>
<dbReference type="SUPFAM" id="SSF81301">
    <property type="entry name" value="Nucleotidyltransferase"/>
    <property type="match status" value="1"/>
</dbReference>
<evidence type="ECO:0000259" key="1">
    <source>
        <dbReference type="Pfam" id="PF18765"/>
    </source>
</evidence>
<organism evidence="2 3">
    <name type="scientific">Candidatus Electrothrix marina</name>
    <dbReference type="NCBI Taxonomy" id="1859130"/>
    <lineage>
        <taxon>Bacteria</taxon>
        <taxon>Pseudomonadati</taxon>
        <taxon>Thermodesulfobacteriota</taxon>
        <taxon>Desulfobulbia</taxon>
        <taxon>Desulfobulbales</taxon>
        <taxon>Desulfobulbaceae</taxon>
        <taxon>Candidatus Electrothrix</taxon>
    </lineage>
</organism>
<evidence type="ECO:0000313" key="2">
    <source>
        <dbReference type="EMBL" id="RWX52336.1"/>
    </source>
</evidence>
<dbReference type="Proteomes" id="UP000288892">
    <property type="component" value="Unassembled WGS sequence"/>
</dbReference>
<dbReference type="InterPro" id="IPR052548">
    <property type="entry name" value="Type_VII_TA_antitoxin"/>
</dbReference>
<proteinExistence type="predicted"/>
<feature type="domain" description="Polymerase beta nucleotidyltransferase" evidence="1">
    <location>
        <begin position="17"/>
        <end position="113"/>
    </location>
</feature>
<dbReference type="Pfam" id="PF18765">
    <property type="entry name" value="Polbeta"/>
    <property type="match status" value="1"/>
</dbReference>
<sequence length="125" mass="14721">MEDKRKYLPEIVKNIRQTDPYKIILFGSYAGDSFTEESDLDLLVVLDSLGIAKNYDEKMRNKMLVRRKIYNLSKRIPIDLLVYTRGEYDIVLKSENSFCNEIKKTGKLLYEKTDRNENIRGYLAN</sequence>
<comment type="caution">
    <text evidence="2">The sequence shown here is derived from an EMBL/GenBank/DDBJ whole genome shotgun (WGS) entry which is preliminary data.</text>
</comment>
<dbReference type="EMBL" id="MTKS01000019">
    <property type="protein sequence ID" value="RWX52336.1"/>
    <property type="molecule type" value="Genomic_DNA"/>
</dbReference>
<dbReference type="GO" id="GO:0016740">
    <property type="term" value="F:transferase activity"/>
    <property type="evidence" value="ECO:0007669"/>
    <property type="project" value="UniProtKB-KW"/>
</dbReference>
<dbReference type="PANTHER" id="PTHR33933">
    <property type="entry name" value="NUCLEOTIDYLTRANSFERASE"/>
    <property type="match status" value="1"/>
</dbReference>
<accession>A0A444JGW1</accession>
<dbReference type="PANTHER" id="PTHR33933:SF1">
    <property type="entry name" value="PROTEIN ADENYLYLTRANSFERASE MNTA-RELATED"/>
    <property type="match status" value="1"/>
</dbReference>
<name>A0A444JGW1_9BACT</name>